<proteinExistence type="inferred from homology"/>
<organism evidence="6 7">
    <name type="scientific">Croceicoccus marinus</name>
    <dbReference type="NCBI Taxonomy" id="450378"/>
    <lineage>
        <taxon>Bacteria</taxon>
        <taxon>Pseudomonadati</taxon>
        <taxon>Pseudomonadota</taxon>
        <taxon>Alphaproteobacteria</taxon>
        <taxon>Sphingomonadales</taxon>
        <taxon>Erythrobacteraceae</taxon>
        <taxon>Croceicoccus</taxon>
    </lineage>
</organism>
<feature type="chain" id="PRO_5011516707" evidence="4">
    <location>
        <begin position="18"/>
        <end position="883"/>
    </location>
</feature>
<dbReference type="GO" id="GO:0031222">
    <property type="term" value="P:arabinan catabolic process"/>
    <property type="evidence" value="ECO:0007669"/>
    <property type="project" value="TreeGrafter"/>
</dbReference>
<dbReference type="PANTHER" id="PTHR42721:SF3">
    <property type="entry name" value="BETA-D-XYLOSIDASE 5-RELATED"/>
    <property type="match status" value="1"/>
</dbReference>
<comment type="similarity">
    <text evidence="1">Belongs to the glycosyl hydrolase 3 family.</text>
</comment>
<evidence type="ECO:0000256" key="4">
    <source>
        <dbReference type="SAM" id="SignalP"/>
    </source>
</evidence>
<dbReference type="SMART" id="SM00758">
    <property type="entry name" value="PA14"/>
    <property type="match status" value="1"/>
</dbReference>
<dbReference type="OrthoDB" id="9781691at2"/>
<dbReference type="SUPFAM" id="SSF56988">
    <property type="entry name" value="Anthrax protective antigen"/>
    <property type="match status" value="1"/>
</dbReference>
<evidence type="ECO:0000256" key="1">
    <source>
        <dbReference type="ARBA" id="ARBA00005336"/>
    </source>
</evidence>
<keyword evidence="3" id="KW-0378">Hydrolase</keyword>
<dbReference type="Pfam" id="PF00933">
    <property type="entry name" value="Glyco_hydro_3"/>
    <property type="match status" value="1"/>
</dbReference>
<dbReference type="PRINTS" id="PR00133">
    <property type="entry name" value="GLHYDRLASE3"/>
</dbReference>
<dbReference type="SUPFAM" id="SSF51445">
    <property type="entry name" value="(Trans)glycosidases"/>
    <property type="match status" value="1"/>
</dbReference>
<dbReference type="STRING" id="450378.GCA_001661675_02209"/>
<dbReference type="InterPro" id="IPR011658">
    <property type="entry name" value="PA14_dom"/>
</dbReference>
<dbReference type="Gene3D" id="3.20.20.300">
    <property type="entry name" value="Glycoside hydrolase, family 3, N-terminal domain"/>
    <property type="match status" value="1"/>
</dbReference>
<dbReference type="PANTHER" id="PTHR42721">
    <property type="entry name" value="SUGAR HYDROLASE-RELATED"/>
    <property type="match status" value="1"/>
</dbReference>
<keyword evidence="2 4" id="KW-0732">Signal</keyword>
<dbReference type="Pfam" id="PF07691">
    <property type="entry name" value="PA14"/>
    <property type="match status" value="1"/>
</dbReference>
<reference evidence="6 7" key="1">
    <citation type="submission" date="2017-01" db="EMBL/GenBank/DDBJ databases">
        <title>Complete genome sequence of esterase-producing bacterium Croceicoccus marinus E4A9.</title>
        <authorList>
            <person name="Wu Y.-H."/>
            <person name="Cheng H."/>
            <person name="Xu L."/>
            <person name="Huo Y.-Y."/>
            <person name="Wang C.-S."/>
            <person name="Xu X.-W."/>
        </authorList>
    </citation>
    <scope>NUCLEOTIDE SEQUENCE [LARGE SCALE GENOMIC DNA]</scope>
    <source>
        <strain evidence="6 7">E4A9</strain>
    </source>
</reference>
<dbReference type="Gene3D" id="2.60.40.10">
    <property type="entry name" value="Immunoglobulins"/>
    <property type="match status" value="1"/>
</dbReference>
<dbReference type="GO" id="GO:0046556">
    <property type="term" value="F:alpha-L-arabinofuranosidase activity"/>
    <property type="evidence" value="ECO:0007669"/>
    <property type="project" value="TreeGrafter"/>
</dbReference>
<dbReference type="AlphaFoldDB" id="A0A1Z1FCR3"/>
<evidence type="ECO:0000313" key="7">
    <source>
        <dbReference type="Proteomes" id="UP000195807"/>
    </source>
</evidence>
<dbReference type="PROSITE" id="PS51820">
    <property type="entry name" value="PA14"/>
    <property type="match status" value="1"/>
</dbReference>
<dbReference type="EMBL" id="CP019602">
    <property type="protein sequence ID" value="ARU16608.1"/>
    <property type="molecule type" value="Genomic_DNA"/>
</dbReference>
<feature type="domain" description="PA14" evidence="5">
    <location>
        <begin position="474"/>
        <end position="607"/>
    </location>
</feature>
<dbReference type="InterPro" id="IPR037524">
    <property type="entry name" value="PA14/GLEYA"/>
</dbReference>
<dbReference type="Pfam" id="PF01915">
    <property type="entry name" value="Glyco_hydro_3_C"/>
    <property type="match status" value="1"/>
</dbReference>
<dbReference type="InterPro" id="IPR026891">
    <property type="entry name" value="Fn3-like"/>
</dbReference>
<feature type="signal peptide" evidence="4">
    <location>
        <begin position="1"/>
        <end position="17"/>
    </location>
</feature>
<accession>A0A1Z1FCR3</accession>
<evidence type="ECO:0000256" key="2">
    <source>
        <dbReference type="ARBA" id="ARBA00022729"/>
    </source>
</evidence>
<dbReference type="SMART" id="SM01217">
    <property type="entry name" value="Fn3_like"/>
    <property type="match status" value="1"/>
</dbReference>
<dbReference type="SUPFAM" id="SSF52279">
    <property type="entry name" value="Beta-D-glucan exohydrolase, C-terminal domain"/>
    <property type="match status" value="1"/>
</dbReference>
<sequence>MVISLAALAAGCAAPMAQDQAASAPAPAGQPAYLDTSLDFEARAQDLVSRMTLEEKARQAGHTAPPIPRLKVPGYNWWNEGLHGVARAGIATVFPQAIGMAATWDTDRMHESATIISDEFRAKYLDTLQPDGSSGFYQGLTVWSPNINIFRDPRWGRGQETYGEDPVLTGEIANAFIGGLQGDDPKYYKTIATSKHYAVHSGPEWGRHEQDFHPSARDLEETYLPAFRKTVIEGEVGSIMCAYNALYGIPACASEFLMEERLRNDWGFDGYVVTDCGGAANIYREDALAYELDRVKGVALGFKAGMDVICGDYRNELTTEPEQIVEGVQTGVLPIEVLDRALVRLFTARMKLGMFDPYETLPWADITAQEFDTPEHRAKSLEMAKASMVLLKNEGNLLPITDAPRRIAVLGPNADSFDTLVGNYYGTPGDPVTVLDGLRARFPDSQIDYLQGTGLIGAPEADVDASVLCADAACTRQGLTAEHFDNVNLEGTPTETSVEERPYVQWRSDGRETSIRWTGFIKAPETGTYNFRFASENGYRVYVDGKPVVEEWGVGDAPSILSGTTTLEAGKIYPIRVEAWQRGQRGEQWLVWNRPGDTGARAVEAARNADLVIFVGGLSARIEGEEMRVEAEGFSGGDRTRIDLPKPQQDLLQQVQAVGKPTVLVLMNGSALAVNWADQNVPAIVEAWYPGGSGGHAVAQLIAGDYSPAGRLPVTFYRDLDDLPAFTDYSMRNRTYKYHKGEVLYPFGHGLSYTSFAYSNPVASVNTDGSVTVAVEVANTGAMDSDEVVQLYLSRPGMPEQPIRSLAAFDRIHLAQGETRTVSFTLDERDLSTVDAQGVRAVRPGEVNLWLGGGQPVSRPGLAAAPGAATSFTITGPVRVLPK</sequence>
<evidence type="ECO:0000313" key="6">
    <source>
        <dbReference type="EMBL" id="ARU16608.1"/>
    </source>
</evidence>
<name>A0A1Z1FCR3_9SPHN</name>
<dbReference type="Pfam" id="PF14310">
    <property type="entry name" value="Fn3-like"/>
    <property type="match status" value="1"/>
</dbReference>
<dbReference type="GO" id="GO:0009044">
    <property type="term" value="F:xylan 1,4-beta-xylosidase activity"/>
    <property type="evidence" value="ECO:0007669"/>
    <property type="project" value="InterPro"/>
</dbReference>
<dbReference type="InterPro" id="IPR036962">
    <property type="entry name" value="Glyco_hydro_3_N_sf"/>
</dbReference>
<dbReference type="Proteomes" id="UP000195807">
    <property type="component" value="Chromosome"/>
</dbReference>
<protein>
    <submittedName>
        <fullName evidence="6">Glucan 1,4-alpha-glucosidase</fullName>
    </submittedName>
</protein>
<dbReference type="InterPro" id="IPR013783">
    <property type="entry name" value="Ig-like_fold"/>
</dbReference>
<dbReference type="KEGG" id="cman:A9D14_10980"/>
<evidence type="ECO:0000259" key="5">
    <source>
        <dbReference type="PROSITE" id="PS51820"/>
    </source>
</evidence>
<dbReference type="InterPro" id="IPR001764">
    <property type="entry name" value="Glyco_hydro_3_N"/>
</dbReference>
<dbReference type="Gene3D" id="3.40.50.1700">
    <property type="entry name" value="Glycoside hydrolase family 3 C-terminal domain"/>
    <property type="match status" value="2"/>
</dbReference>
<keyword evidence="7" id="KW-1185">Reference proteome</keyword>
<dbReference type="InterPro" id="IPR002772">
    <property type="entry name" value="Glyco_hydro_3_C"/>
</dbReference>
<gene>
    <name evidence="6" type="ORF">A9D14_10980</name>
</gene>
<dbReference type="InterPro" id="IPR017853">
    <property type="entry name" value="GH"/>
</dbReference>
<dbReference type="InterPro" id="IPR036881">
    <property type="entry name" value="Glyco_hydro_3_C_sf"/>
</dbReference>
<dbReference type="InterPro" id="IPR044993">
    <property type="entry name" value="BXL"/>
</dbReference>
<evidence type="ECO:0000256" key="3">
    <source>
        <dbReference type="ARBA" id="ARBA00022801"/>
    </source>
</evidence>
<dbReference type="GO" id="GO:0045493">
    <property type="term" value="P:xylan catabolic process"/>
    <property type="evidence" value="ECO:0007669"/>
    <property type="project" value="InterPro"/>
</dbReference>